<name>A0A9J6ZQS8_9BACT</name>
<proteinExistence type="inferred from homology"/>
<dbReference type="GO" id="GO:0005886">
    <property type="term" value="C:plasma membrane"/>
    <property type="evidence" value="ECO:0007669"/>
    <property type="project" value="UniProtKB-SubCell"/>
</dbReference>
<dbReference type="Proteomes" id="UP001056426">
    <property type="component" value="Chromosome"/>
</dbReference>
<organism evidence="9 10">
    <name type="scientific">Xiashengella succiniciproducens</name>
    <dbReference type="NCBI Taxonomy" id="2949635"/>
    <lineage>
        <taxon>Bacteria</taxon>
        <taxon>Pseudomonadati</taxon>
        <taxon>Bacteroidota</taxon>
        <taxon>Bacteroidia</taxon>
        <taxon>Marinilabiliales</taxon>
        <taxon>Marinilabiliaceae</taxon>
        <taxon>Xiashengella</taxon>
    </lineage>
</organism>
<evidence type="ECO:0000256" key="1">
    <source>
        <dbReference type="ARBA" id="ARBA00004651"/>
    </source>
</evidence>
<keyword evidence="10" id="KW-1185">Reference proteome</keyword>
<comment type="similarity">
    <text evidence="2">Belongs to the MreD family.</text>
</comment>
<evidence type="ECO:0000256" key="8">
    <source>
        <dbReference type="SAM" id="Phobius"/>
    </source>
</evidence>
<feature type="transmembrane region" description="Helical" evidence="8">
    <location>
        <begin position="5"/>
        <end position="22"/>
    </location>
</feature>
<keyword evidence="6 8" id="KW-1133">Transmembrane helix</keyword>
<dbReference type="NCBIfam" id="TIGR03426">
    <property type="entry name" value="shape_MreD"/>
    <property type="match status" value="1"/>
</dbReference>
<keyword evidence="5" id="KW-0133">Cell shape</keyword>
<reference evidence="9" key="2">
    <citation type="submission" date="2022-06" db="EMBL/GenBank/DDBJ databases">
        <title>Xiashengella guii gen. nov. sp. nov., a bacterium isolated form anaerobic digestion tank.</title>
        <authorList>
            <person name="Huang H."/>
        </authorList>
    </citation>
    <scope>NUCLEOTIDE SEQUENCE</scope>
    <source>
        <strain evidence="9">Ai-910</strain>
    </source>
</reference>
<sequence length="172" mass="19454">MIDNLGRYFLGFIGIMAVQVLILNNLNLGGYINPWLYVLFILVLPLEMPNWLLMITGFFTGLIIDIFLNTPGMHASATVFLAFLRPALLRFFGPHDGYESGSLPLPSHLGFGWFFKYTALAVFAHHLFLSTIEAFSLGNFFFTLQKSIFSSLATLITIFIVILFTVKAERKY</sequence>
<feature type="transmembrane region" description="Helical" evidence="8">
    <location>
        <begin position="114"/>
        <end position="142"/>
    </location>
</feature>
<keyword evidence="4 8" id="KW-0812">Transmembrane</keyword>
<evidence type="ECO:0000256" key="2">
    <source>
        <dbReference type="ARBA" id="ARBA00007776"/>
    </source>
</evidence>
<dbReference type="InterPro" id="IPR007227">
    <property type="entry name" value="Cell_shape_determining_MreD"/>
</dbReference>
<protein>
    <submittedName>
        <fullName evidence="9">Rod shape-determining protein MreD</fullName>
    </submittedName>
</protein>
<evidence type="ECO:0000256" key="3">
    <source>
        <dbReference type="ARBA" id="ARBA00022475"/>
    </source>
</evidence>
<evidence type="ECO:0000256" key="7">
    <source>
        <dbReference type="ARBA" id="ARBA00023136"/>
    </source>
</evidence>
<dbReference type="GO" id="GO:0008360">
    <property type="term" value="P:regulation of cell shape"/>
    <property type="evidence" value="ECO:0007669"/>
    <property type="project" value="UniProtKB-KW"/>
</dbReference>
<reference evidence="9" key="1">
    <citation type="submission" date="2022-05" db="EMBL/GenBank/DDBJ databases">
        <authorList>
            <person name="Sun X."/>
        </authorList>
    </citation>
    <scope>NUCLEOTIDE SEQUENCE</scope>
    <source>
        <strain evidence="9">Ai-910</strain>
    </source>
</reference>
<feature type="transmembrane region" description="Helical" evidence="8">
    <location>
        <begin position="148"/>
        <end position="166"/>
    </location>
</feature>
<accession>A0A9J6ZQS8</accession>
<feature type="transmembrane region" description="Helical" evidence="8">
    <location>
        <begin position="74"/>
        <end position="93"/>
    </location>
</feature>
<keyword evidence="7 8" id="KW-0472">Membrane</keyword>
<dbReference type="EMBL" id="CP098400">
    <property type="protein sequence ID" value="URW79977.1"/>
    <property type="molecule type" value="Genomic_DNA"/>
</dbReference>
<dbReference type="RefSeq" id="WP_250724089.1">
    <property type="nucleotide sequence ID" value="NZ_CP098400.1"/>
</dbReference>
<evidence type="ECO:0000256" key="4">
    <source>
        <dbReference type="ARBA" id="ARBA00022692"/>
    </source>
</evidence>
<gene>
    <name evidence="9" type="primary">mreD</name>
    <name evidence="9" type="ORF">M9189_01210</name>
</gene>
<keyword evidence="3" id="KW-1003">Cell membrane</keyword>
<evidence type="ECO:0000256" key="6">
    <source>
        <dbReference type="ARBA" id="ARBA00022989"/>
    </source>
</evidence>
<dbReference type="AlphaFoldDB" id="A0A9J6ZQS8"/>
<evidence type="ECO:0000256" key="5">
    <source>
        <dbReference type="ARBA" id="ARBA00022960"/>
    </source>
</evidence>
<comment type="subcellular location">
    <subcellularLocation>
        <location evidence="1">Cell membrane</location>
        <topology evidence="1">Multi-pass membrane protein</topology>
    </subcellularLocation>
</comment>
<evidence type="ECO:0000313" key="9">
    <source>
        <dbReference type="EMBL" id="URW79977.1"/>
    </source>
</evidence>
<dbReference type="KEGG" id="alkq:M9189_01210"/>
<evidence type="ECO:0000313" key="10">
    <source>
        <dbReference type="Proteomes" id="UP001056426"/>
    </source>
</evidence>